<comment type="caution">
    <text evidence="2">The sequence shown here is derived from an EMBL/GenBank/DDBJ whole genome shotgun (WGS) entry which is preliminary data.</text>
</comment>
<evidence type="ECO:0000313" key="2">
    <source>
        <dbReference type="EMBL" id="KAK7686569.1"/>
    </source>
</evidence>
<feature type="compositionally biased region" description="Low complexity" evidence="1">
    <location>
        <begin position="81"/>
        <end position="91"/>
    </location>
</feature>
<organism evidence="2 3">
    <name type="scientific">Cerrena zonata</name>
    <dbReference type="NCBI Taxonomy" id="2478898"/>
    <lineage>
        <taxon>Eukaryota</taxon>
        <taxon>Fungi</taxon>
        <taxon>Dikarya</taxon>
        <taxon>Basidiomycota</taxon>
        <taxon>Agaricomycotina</taxon>
        <taxon>Agaricomycetes</taxon>
        <taxon>Polyporales</taxon>
        <taxon>Cerrenaceae</taxon>
        <taxon>Cerrena</taxon>
    </lineage>
</organism>
<gene>
    <name evidence="2" type="ORF">QCA50_010169</name>
</gene>
<dbReference type="Proteomes" id="UP001385951">
    <property type="component" value="Unassembled WGS sequence"/>
</dbReference>
<reference evidence="2 3" key="1">
    <citation type="submission" date="2022-09" db="EMBL/GenBank/DDBJ databases">
        <authorList>
            <person name="Palmer J.M."/>
        </authorList>
    </citation>
    <scope>NUCLEOTIDE SEQUENCE [LARGE SCALE GENOMIC DNA]</scope>
    <source>
        <strain evidence="2 3">DSM 7382</strain>
    </source>
</reference>
<proteinExistence type="predicted"/>
<dbReference type="EMBL" id="JASBNA010000016">
    <property type="protein sequence ID" value="KAK7686569.1"/>
    <property type="molecule type" value="Genomic_DNA"/>
</dbReference>
<name>A0AAW0G5C7_9APHY</name>
<sequence length="224" mass="23268">MMTIPGIHASHRGEVMSMGYAPPPVVPSEPKKAPAIQSISRLWNKSTTPGQPQTQIGFTGNDQDANSTPLASSSSPPRPEIPTTSSTTKSPGSPPPLPSRPIPPPLPPRSNTTHAVQTKPDSPRAGDTDQGTSPASAALQSIVSKDRSKRESLGNLTSNSTPPSPGRREDPAGDDTVSDRPVSVNLDGGDSAVPSIPDSSFTPTDMEVSPKPPSLPPRRIQASA</sequence>
<accession>A0AAW0G5C7</accession>
<feature type="compositionally biased region" description="Pro residues" evidence="1">
    <location>
        <begin position="92"/>
        <end position="108"/>
    </location>
</feature>
<dbReference type="AlphaFoldDB" id="A0AAW0G5C7"/>
<feature type="compositionally biased region" description="Polar residues" evidence="1">
    <location>
        <begin position="129"/>
        <end position="143"/>
    </location>
</feature>
<feature type="region of interest" description="Disordered" evidence="1">
    <location>
        <begin position="1"/>
        <end position="224"/>
    </location>
</feature>
<evidence type="ECO:0000256" key="1">
    <source>
        <dbReference type="SAM" id="MobiDB-lite"/>
    </source>
</evidence>
<protein>
    <submittedName>
        <fullName evidence="2">Uncharacterized protein</fullName>
    </submittedName>
</protein>
<keyword evidence="3" id="KW-1185">Reference proteome</keyword>
<evidence type="ECO:0000313" key="3">
    <source>
        <dbReference type="Proteomes" id="UP001385951"/>
    </source>
</evidence>
<feature type="compositionally biased region" description="Polar residues" evidence="1">
    <location>
        <begin position="37"/>
        <end position="75"/>
    </location>
</feature>